<evidence type="ECO:0000256" key="10">
    <source>
        <dbReference type="ARBA" id="ARBA00022840"/>
    </source>
</evidence>
<dbReference type="InterPro" id="IPR003660">
    <property type="entry name" value="HAMP_dom"/>
</dbReference>
<dbReference type="PROSITE" id="PS50109">
    <property type="entry name" value="HIS_KIN"/>
    <property type="match status" value="1"/>
</dbReference>
<dbReference type="Pfam" id="PF00512">
    <property type="entry name" value="HisKA"/>
    <property type="match status" value="1"/>
</dbReference>
<keyword evidence="11 14" id="KW-1133">Transmembrane helix</keyword>
<evidence type="ECO:0000259" key="15">
    <source>
        <dbReference type="PROSITE" id="PS50109"/>
    </source>
</evidence>
<dbReference type="SUPFAM" id="SSF158472">
    <property type="entry name" value="HAMP domain-like"/>
    <property type="match status" value="1"/>
</dbReference>
<gene>
    <name evidence="17" type="ORF">SAMN05216392_1825</name>
</gene>
<dbReference type="SUPFAM" id="SSF47384">
    <property type="entry name" value="Homodimeric domain of signal transducing histidine kinase"/>
    <property type="match status" value="1"/>
</dbReference>
<evidence type="ECO:0000256" key="11">
    <source>
        <dbReference type="ARBA" id="ARBA00022989"/>
    </source>
</evidence>
<dbReference type="RefSeq" id="WP_074561336.1">
    <property type="nucleotide sequence ID" value="NZ_FNKE01000003.1"/>
</dbReference>
<dbReference type="EMBL" id="FNKE01000003">
    <property type="protein sequence ID" value="SDQ48367.1"/>
    <property type="molecule type" value="Genomic_DNA"/>
</dbReference>
<dbReference type="Proteomes" id="UP000182870">
    <property type="component" value="Unassembled WGS sequence"/>
</dbReference>
<keyword evidence="9 17" id="KW-0418">Kinase</keyword>
<protein>
    <recommendedName>
        <fullName evidence="3">histidine kinase</fullName>
        <ecNumber evidence="3">2.7.13.3</ecNumber>
    </recommendedName>
</protein>
<dbReference type="InterPro" id="IPR005467">
    <property type="entry name" value="His_kinase_dom"/>
</dbReference>
<feature type="transmembrane region" description="Helical" evidence="14">
    <location>
        <begin position="7"/>
        <end position="31"/>
    </location>
</feature>
<name>A0A1H1B8V7_STREI</name>
<dbReference type="PROSITE" id="PS50885">
    <property type="entry name" value="HAMP"/>
    <property type="match status" value="1"/>
</dbReference>
<evidence type="ECO:0000256" key="2">
    <source>
        <dbReference type="ARBA" id="ARBA00004651"/>
    </source>
</evidence>
<dbReference type="InterPro" id="IPR003661">
    <property type="entry name" value="HisK_dim/P_dom"/>
</dbReference>
<dbReference type="GO" id="GO:0005886">
    <property type="term" value="C:plasma membrane"/>
    <property type="evidence" value="ECO:0007669"/>
    <property type="project" value="UniProtKB-SubCell"/>
</dbReference>
<comment type="catalytic activity">
    <reaction evidence="1">
        <text>ATP + protein L-histidine = ADP + protein N-phospho-L-histidine.</text>
        <dbReference type="EC" id="2.7.13.3"/>
    </reaction>
</comment>
<dbReference type="SUPFAM" id="SSF55874">
    <property type="entry name" value="ATPase domain of HSP90 chaperone/DNA topoisomerase II/histidine kinase"/>
    <property type="match status" value="1"/>
</dbReference>
<comment type="subcellular location">
    <subcellularLocation>
        <location evidence="2">Cell membrane</location>
        <topology evidence="2">Multi-pass membrane protein</topology>
    </subcellularLocation>
</comment>
<keyword evidence="6" id="KW-0808">Transferase</keyword>
<dbReference type="CDD" id="cd00075">
    <property type="entry name" value="HATPase"/>
    <property type="match status" value="1"/>
</dbReference>
<keyword evidence="12" id="KW-0902">Two-component regulatory system</keyword>
<keyword evidence="10" id="KW-0067">ATP-binding</keyword>
<evidence type="ECO:0000259" key="16">
    <source>
        <dbReference type="PROSITE" id="PS50885"/>
    </source>
</evidence>
<keyword evidence="13 14" id="KW-0472">Membrane</keyword>
<evidence type="ECO:0000313" key="17">
    <source>
        <dbReference type="EMBL" id="SDQ48367.1"/>
    </source>
</evidence>
<keyword evidence="7 14" id="KW-0812">Transmembrane</keyword>
<evidence type="ECO:0000256" key="3">
    <source>
        <dbReference type="ARBA" id="ARBA00012438"/>
    </source>
</evidence>
<evidence type="ECO:0000256" key="8">
    <source>
        <dbReference type="ARBA" id="ARBA00022741"/>
    </source>
</evidence>
<dbReference type="PANTHER" id="PTHR45528">
    <property type="entry name" value="SENSOR HISTIDINE KINASE CPXA"/>
    <property type="match status" value="1"/>
</dbReference>
<accession>A0A1H1B8V7</accession>
<dbReference type="InterPro" id="IPR003594">
    <property type="entry name" value="HATPase_dom"/>
</dbReference>
<dbReference type="AlphaFoldDB" id="A0A1H1B8V7"/>
<dbReference type="CDD" id="cd00082">
    <property type="entry name" value="HisKA"/>
    <property type="match status" value="1"/>
</dbReference>
<dbReference type="Gene3D" id="6.10.340.10">
    <property type="match status" value="1"/>
</dbReference>
<dbReference type="GO" id="GO:0005524">
    <property type="term" value="F:ATP binding"/>
    <property type="evidence" value="ECO:0007669"/>
    <property type="project" value="UniProtKB-KW"/>
</dbReference>
<sequence length="470" mass="54681">MKLNRYLFVKITCLFAVLLNVFSLLLIQILFINSFNQNKTVAFQTFANIYAYVNDENKQSSYMTAEEIIRERAYSYLNLTTNGYQQELEFLNQKGKSIYQSNDNYKVPKDLLKAKGNDISYLLTKEDGNHFLILSRKLELKNQTYHLVYYLNVESSYQQRYLFFFYLLIFNIFSLLVAGFIIGKLSIQISRPLSDLLKKIQNLAKQDYTGEIETISEIEEIQTLSDQVNDMSHKINYHVNALELKNQQQERFISALTHEIRTPLTAIIGYSSLYKGQEKVNDVDKLPYVFTQIYQNGKRIEQLSENLFRLISLDKSEVKLEMIELLSFMEDIQASLKQVIEREDIQFTVEGEKCYLETDAFLLRTLLLNIIDNGIKASREKQERLLNVKLSPNEIIISDNGNGISEEDLEKIFEPFYTVDKSRSTLKNGFGLGMSLVHDIAELLDFDITINSELNKGTRVKIRQKEFEHA</sequence>
<feature type="domain" description="HAMP" evidence="16">
    <location>
        <begin position="187"/>
        <end position="240"/>
    </location>
</feature>
<dbReference type="GO" id="GO:0000155">
    <property type="term" value="F:phosphorelay sensor kinase activity"/>
    <property type="evidence" value="ECO:0007669"/>
    <property type="project" value="InterPro"/>
</dbReference>
<dbReference type="InterPro" id="IPR036097">
    <property type="entry name" value="HisK_dim/P_sf"/>
</dbReference>
<evidence type="ECO:0000256" key="14">
    <source>
        <dbReference type="SAM" id="Phobius"/>
    </source>
</evidence>
<proteinExistence type="predicted"/>
<dbReference type="SMART" id="SM00387">
    <property type="entry name" value="HATPase_c"/>
    <property type="match status" value="1"/>
</dbReference>
<dbReference type="InterPro" id="IPR036890">
    <property type="entry name" value="HATPase_C_sf"/>
</dbReference>
<feature type="transmembrane region" description="Helical" evidence="14">
    <location>
        <begin position="161"/>
        <end position="182"/>
    </location>
</feature>
<evidence type="ECO:0000256" key="6">
    <source>
        <dbReference type="ARBA" id="ARBA00022679"/>
    </source>
</evidence>
<evidence type="ECO:0000256" key="5">
    <source>
        <dbReference type="ARBA" id="ARBA00022553"/>
    </source>
</evidence>
<evidence type="ECO:0000256" key="4">
    <source>
        <dbReference type="ARBA" id="ARBA00022475"/>
    </source>
</evidence>
<evidence type="ECO:0000256" key="13">
    <source>
        <dbReference type="ARBA" id="ARBA00023136"/>
    </source>
</evidence>
<feature type="domain" description="Histidine kinase" evidence="15">
    <location>
        <begin position="255"/>
        <end position="468"/>
    </location>
</feature>
<evidence type="ECO:0000256" key="7">
    <source>
        <dbReference type="ARBA" id="ARBA00022692"/>
    </source>
</evidence>
<dbReference type="PANTHER" id="PTHR45528:SF1">
    <property type="entry name" value="SENSOR HISTIDINE KINASE CPXA"/>
    <property type="match status" value="1"/>
</dbReference>
<keyword evidence="5" id="KW-0597">Phosphoprotein</keyword>
<evidence type="ECO:0000256" key="9">
    <source>
        <dbReference type="ARBA" id="ARBA00022777"/>
    </source>
</evidence>
<evidence type="ECO:0000256" key="12">
    <source>
        <dbReference type="ARBA" id="ARBA00023012"/>
    </source>
</evidence>
<dbReference type="PRINTS" id="PR00344">
    <property type="entry name" value="BCTRLSENSOR"/>
</dbReference>
<organism evidence="17 18">
    <name type="scientific">Streptococcus equinus</name>
    <name type="common">Streptococcus bovis</name>
    <dbReference type="NCBI Taxonomy" id="1335"/>
    <lineage>
        <taxon>Bacteria</taxon>
        <taxon>Bacillati</taxon>
        <taxon>Bacillota</taxon>
        <taxon>Bacilli</taxon>
        <taxon>Lactobacillales</taxon>
        <taxon>Streptococcaceae</taxon>
        <taxon>Streptococcus</taxon>
    </lineage>
</organism>
<evidence type="ECO:0000313" key="18">
    <source>
        <dbReference type="Proteomes" id="UP000182870"/>
    </source>
</evidence>
<dbReference type="OrthoDB" id="9813151at2"/>
<evidence type="ECO:0000256" key="1">
    <source>
        <dbReference type="ARBA" id="ARBA00000085"/>
    </source>
</evidence>
<keyword evidence="8" id="KW-0547">Nucleotide-binding</keyword>
<dbReference type="SMART" id="SM00388">
    <property type="entry name" value="HisKA"/>
    <property type="match status" value="1"/>
</dbReference>
<dbReference type="Gene3D" id="1.10.287.130">
    <property type="match status" value="1"/>
</dbReference>
<dbReference type="Pfam" id="PF02518">
    <property type="entry name" value="HATPase_c"/>
    <property type="match status" value="1"/>
</dbReference>
<reference evidence="17 18" key="1">
    <citation type="submission" date="2016-10" db="EMBL/GenBank/DDBJ databases">
        <authorList>
            <person name="de Groot N.N."/>
        </authorList>
    </citation>
    <scope>NUCLEOTIDE SEQUENCE [LARGE SCALE GENOMIC DNA]</scope>
    <source>
        <strain evidence="17 18">Sb05</strain>
    </source>
</reference>
<keyword evidence="4" id="KW-1003">Cell membrane</keyword>
<dbReference type="Gene3D" id="3.30.565.10">
    <property type="entry name" value="Histidine kinase-like ATPase, C-terminal domain"/>
    <property type="match status" value="1"/>
</dbReference>
<dbReference type="InterPro" id="IPR050398">
    <property type="entry name" value="HssS/ArlS-like"/>
</dbReference>
<dbReference type="InterPro" id="IPR004358">
    <property type="entry name" value="Sig_transdc_His_kin-like_C"/>
</dbReference>
<dbReference type="EC" id="2.7.13.3" evidence="3"/>